<proteinExistence type="predicted"/>
<dbReference type="GO" id="GO:0000105">
    <property type="term" value="P:L-histidine biosynthetic process"/>
    <property type="evidence" value="ECO:0007669"/>
    <property type="project" value="UniProtKB-KW"/>
</dbReference>
<dbReference type="GO" id="GO:0004488">
    <property type="term" value="F:methylenetetrahydrofolate dehydrogenase (NADP+) activity"/>
    <property type="evidence" value="ECO:0007669"/>
    <property type="project" value="InterPro"/>
</dbReference>
<reference evidence="13 14" key="1">
    <citation type="submission" date="2024-01" db="EMBL/GenBank/DDBJ databases">
        <title>Complete genome sequence of Citroniella saccharovorans strain M6.X9, isolated from human fecal sample.</title>
        <authorList>
            <person name="Cheng G."/>
            <person name="Westerholm M."/>
            <person name="Schnurer A."/>
        </authorList>
    </citation>
    <scope>NUCLEOTIDE SEQUENCE [LARGE SCALE GENOMIC DNA]</scope>
    <source>
        <strain evidence="13 14">DSM 29873</strain>
    </source>
</reference>
<dbReference type="InterPro" id="IPR036291">
    <property type="entry name" value="NAD(P)-bd_dom_sf"/>
</dbReference>
<name>A0AAW9MQI9_9FIRM</name>
<keyword evidence="3" id="KW-0028">Amino-acid biosynthesis</keyword>
<dbReference type="Gene3D" id="3.40.50.10860">
    <property type="entry name" value="Leucine Dehydrogenase, chain A, domain 1"/>
    <property type="match status" value="1"/>
</dbReference>
<dbReference type="RefSeq" id="WP_324620018.1">
    <property type="nucleotide sequence ID" value="NZ_JAYKOT010000003.1"/>
</dbReference>
<feature type="domain" description="Tetrahydrofolate dehydrogenase/cyclohydrolase NAD(P)-binding" evidence="12">
    <location>
        <begin position="139"/>
        <end position="188"/>
    </location>
</feature>
<evidence type="ECO:0000256" key="9">
    <source>
        <dbReference type="ARBA" id="ARBA00023167"/>
    </source>
</evidence>
<dbReference type="InterPro" id="IPR000672">
    <property type="entry name" value="THF_DH/CycHdrlase"/>
</dbReference>
<keyword evidence="8" id="KW-0368">Histidine biosynthesis</keyword>
<evidence type="ECO:0000256" key="10">
    <source>
        <dbReference type="ARBA" id="ARBA00023268"/>
    </source>
</evidence>
<dbReference type="PANTHER" id="PTHR48099:SF5">
    <property type="entry name" value="C-1-TETRAHYDROFOLATE SYNTHASE, CYTOPLASMIC"/>
    <property type="match status" value="1"/>
</dbReference>
<dbReference type="InterPro" id="IPR020630">
    <property type="entry name" value="THF_DH/CycHdrlase_cat_dom"/>
</dbReference>
<evidence type="ECO:0000256" key="5">
    <source>
        <dbReference type="ARBA" id="ARBA00022801"/>
    </source>
</evidence>
<dbReference type="PANTHER" id="PTHR48099">
    <property type="entry name" value="C-1-TETRAHYDROFOLATE SYNTHASE, CYTOPLASMIC-RELATED"/>
    <property type="match status" value="1"/>
</dbReference>
<keyword evidence="5" id="KW-0378">Hydrolase</keyword>
<evidence type="ECO:0000256" key="2">
    <source>
        <dbReference type="ARBA" id="ARBA00022563"/>
    </source>
</evidence>
<keyword evidence="14" id="KW-1185">Reference proteome</keyword>
<dbReference type="Gene3D" id="3.40.50.720">
    <property type="entry name" value="NAD(P)-binding Rossmann-like Domain"/>
    <property type="match status" value="1"/>
</dbReference>
<dbReference type="Pfam" id="PF00763">
    <property type="entry name" value="THF_DHG_CYH"/>
    <property type="match status" value="1"/>
</dbReference>
<evidence type="ECO:0000259" key="11">
    <source>
        <dbReference type="Pfam" id="PF00763"/>
    </source>
</evidence>
<feature type="domain" description="Tetrahydrofolate dehydrogenase/cyclohydrolase catalytic" evidence="11">
    <location>
        <begin position="5"/>
        <end position="119"/>
    </location>
</feature>
<keyword evidence="2" id="KW-0554">One-carbon metabolism</keyword>
<sequence length="190" mass="21322">MTEILKGKPVADAIKADIVERVNKLKDREVNPKLCVVRLGANPNDISYEKGILKNADKLGILTEVIEMEESSTTEDLLDLFDKLNANKEISGILLFRPLPRHIDENLIRNKIDPSKDVDCMNPYNLAKVFEGDFSSMVPATPMAAMKMLEHYGVELEGKNVLVINRSLVFGKPIAMMLLRKKCNSDYCSL</sequence>
<evidence type="ECO:0000256" key="7">
    <source>
        <dbReference type="ARBA" id="ARBA00023002"/>
    </source>
</evidence>
<evidence type="ECO:0000259" key="12">
    <source>
        <dbReference type="Pfam" id="PF02882"/>
    </source>
</evidence>
<protein>
    <submittedName>
        <fullName evidence="13">Tetrahydrofolate dehydrogenase/cyclohydrolase catalytic domain-containing protein</fullName>
    </submittedName>
</protein>
<evidence type="ECO:0000256" key="8">
    <source>
        <dbReference type="ARBA" id="ARBA00023102"/>
    </source>
</evidence>
<evidence type="ECO:0000256" key="1">
    <source>
        <dbReference type="ARBA" id="ARBA00004777"/>
    </source>
</evidence>
<evidence type="ECO:0000313" key="13">
    <source>
        <dbReference type="EMBL" id="MEB3429863.1"/>
    </source>
</evidence>
<organism evidence="13 14">
    <name type="scientific">Citroniella saccharovorans</name>
    <dbReference type="NCBI Taxonomy" id="2053367"/>
    <lineage>
        <taxon>Bacteria</taxon>
        <taxon>Bacillati</taxon>
        <taxon>Bacillota</taxon>
        <taxon>Tissierellia</taxon>
        <taxon>Tissierellales</taxon>
        <taxon>Peptoniphilaceae</taxon>
        <taxon>Citroniella</taxon>
    </lineage>
</organism>
<gene>
    <name evidence="13" type="ORF">VLK81_07565</name>
</gene>
<accession>A0AAW9MQI9</accession>
<dbReference type="AlphaFoldDB" id="A0AAW9MQI9"/>
<dbReference type="InterPro" id="IPR020631">
    <property type="entry name" value="THF_DH/CycHdrlase_NAD-bd_dom"/>
</dbReference>
<evidence type="ECO:0000256" key="6">
    <source>
        <dbReference type="ARBA" id="ARBA00022857"/>
    </source>
</evidence>
<dbReference type="GO" id="GO:0004477">
    <property type="term" value="F:methenyltetrahydrofolate cyclohydrolase activity"/>
    <property type="evidence" value="ECO:0007669"/>
    <property type="project" value="TreeGrafter"/>
</dbReference>
<dbReference type="PRINTS" id="PR00085">
    <property type="entry name" value="THFDHDRGNASE"/>
</dbReference>
<comment type="pathway">
    <text evidence="1">One-carbon metabolism; tetrahydrofolate interconversion.</text>
</comment>
<dbReference type="Pfam" id="PF02882">
    <property type="entry name" value="THF_DHG_CYH_C"/>
    <property type="match status" value="1"/>
</dbReference>
<keyword evidence="4" id="KW-0658">Purine biosynthesis</keyword>
<dbReference type="SUPFAM" id="SSF53223">
    <property type="entry name" value="Aminoacid dehydrogenase-like, N-terminal domain"/>
    <property type="match status" value="1"/>
</dbReference>
<keyword evidence="10" id="KW-0511">Multifunctional enzyme</keyword>
<keyword evidence="6" id="KW-0521">NADP</keyword>
<evidence type="ECO:0000256" key="3">
    <source>
        <dbReference type="ARBA" id="ARBA00022605"/>
    </source>
</evidence>
<dbReference type="GO" id="GO:0009086">
    <property type="term" value="P:methionine biosynthetic process"/>
    <property type="evidence" value="ECO:0007669"/>
    <property type="project" value="UniProtKB-KW"/>
</dbReference>
<dbReference type="Proteomes" id="UP001357733">
    <property type="component" value="Unassembled WGS sequence"/>
</dbReference>
<dbReference type="GO" id="GO:0005829">
    <property type="term" value="C:cytosol"/>
    <property type="evidence" value="ECO:0007669"/>
    <property type="project" value="TreeGrafter"/>
</dbReference>
<dbReference type="InterPro" id="IPR046346">
    <property type="entry name" value="Aminoacid_DH-like_N_sf"/>
</dbReference>
<dbReference type="GO" id="GO:0006164">
    <property type="term" value="P:purine nucleotide biosynthetic process"/>
    <property type="evidence" value="ECO:0007669"/>
    <property type="project" value="UniProtKB-KW"/>
</dbReference>
<dbReference type="EMBL" id="JAYKOT010000003">
    <property type="protein sequence ID" value="MEB3429863.1"/>
    <property type="molecule type" value="Genomic_DNA"/>
</dbReference>
<evidence type="ECO:0000313" key="14">
    <source>
        <dbReference type="Proteomes" id="UP001357733"/>
    </source>
</evidence>
<dbReference type="SUPFAM" id="SSF51735">
    <property type="entry name" value="NAD(P)-binding Rossmann-fold domains"/>
    <property type="match status" value="1"/>
</dbReference>
<evidence type="ECO:0000256" key="4">
    <source>
        <dbReference type="ARBA" id="ARBA00022755"/>
    </source>
</evidence>
<dbReference type="GO" id="GO:0035999">
    <property type="term" value="P:tetrahydrofolate interconversion"/>
    <property type="evidence" value="ECO:0007669"/>
    <property type="project" value="TreeGrafter"/>
</dbReference>
<keyword evidence="7" id="KW-0560">Oxidoreductase</keyword>
<comment type="caution">
    <text evidence="13">The sequence shown here is derived from an EMBL/GenBank/DDBJ whole genome shotgun (WGS) entry which is preliminary data.</text>
</comment>
<keyword evidence="9" id="KW-0486">Methionine biosynthesis</keyword>